<gene>
    <name evidence="2" type="ORF">H1191_07275</name>
</gene>
<dbReference type="PANTHER" id="PTHR33642:SF4">
    <property type="entry name" value="COX1_OXI3 INTRON 1 PROTEIN-RELATED"/>
    <property type="match status" value="1"/>
</dbReference>
<comment type="caution">
    <text evidence="2">The sequence shown here is derived from an EMBL/GenBank/DDBJ whole genome shotgun (WGS) entry which is preliminary data.</text>
</comment>
<dbReference type="InterPro" id="IPR043502">
    <property type="entry name" value="DNA/RNA_pol_sf"/>
</dbReference>
<keyword evidence="3" id="KW-1185">Reference proteome</keyword>
<dbReference type="Proteomes" id="UP000535491">
    <property type="component" value="Unassembled WGS sequence"/>
</dbReference>
<dbReference type="PANTHER" id="PTHR33642">
    <property type="entry name" value="COX1/OXI3 INTRON 1 PROTEIN-RELATED"/>
    <property type="match status" value="1"/>
</dbReference>
<dbReference type="GO" id="GO:0006315">
    <property type="term" value="P:homing of group II introns"/>
    <property type="evidence" value="ECO:0007669"/>
    <property type="project" value="TreeGrafter"/>
</dbReference>
<dbReference type="RefSeq" id="WP_181751342.1">
    <property type="nucleotide sequence ID" value="NZ_JACEIQ010000005.1"/>
</dbReference>
<organism evidence="2 3">
    <name type="scientific">Paenactinomyces guangxiensis</name>
    <dbReference type="NCBI Taxonomy" id="1490290"/>
    <lineage>
        <taxon>Bacteria</taxon>
        <taxon>Bacillati</taxon>
        <taxon>Bacillota</taxon>
        <taxon>Bacilli</taxon>
        <taxon>Bacillales</taxon>
        <taxon>Thermoactinomycetaceae</taxon>
        <taxon>Paenactinomyces</taxon>
    </lineage>
</organism>
<reference evidence="2 3" key="1">
    <citation type="submission" date="2020-07" db="EMBL/GenBank/DDBJ databases">
        <authorList>
            <person name="Feng H."/>
        </authorList>
    </citation>
    <scope>NUCLEOTIDE SEQUENCE [LARGE SCALE GENOMIC DNA]</scope>
    <source>
        <strain evidence="3">s-10</strain>
    </source>
</reference>
<dbReference type="GO" id="GO:0006397">
    <property type="term" value="P:mRNA processing"/>
    <property type="evidence" value="ECO:0007669"/>
    <property type="project" value="InterPro"/>
</dbReference>
<protein>
    <recommendedName>
        <fullName evidence="1">Reverse transcriptase domain-containing protein</fullName>
    </recommendedName>
</protein>
<dbReference type="SUPFAM" id="SSF56672">
    <property type="entry name" value="DNA/RNA polymerases"/>
    <property type="match status" value="1"/>
</dbReference>
<dbReference type="CDD" id="cd01651">
    <property type="entry name" value="RT_G2_intron"/>
    <property type="match status" value="1"/>
</dbReference>
<evidence type="ECO:0000313" key="2">
    <source>
        <dbReference type="EMBL" id="MBA4494104.1"/>
    </source>
</evidence>
<dbReference type="InterPro" id="IPR024937">
    <property type="entry name" value="Domain_X"/>
</dbReference>
<accession>A0A7W2A8F0</accession>
<dbReference type="GO" id="GO:0003964">
    <property type="term" value="F:RNA-directed DNA polymerase activity"/>
    <property type="evidence" value="ECO:0007669"/>
    <property type="project" value="TreeGrafter"/>
</dbReference>
<proteinExistence type="predicted"/>
<dbReference type="EMBL" id="JACEIQ010000005">
    <property type="protein sequence ID" value="MBA4494104.1"/>
    <property type="molecule type" value="Genomic_DNA"/>
</dbReference>
<dbReference type="InterPro" id="IPR000477">
    <property type="entry name" value="RT_dom"/>
</dbReference>
<feature type="domain" description="Reverse transcriptase" evidence="1">
    <location>
        <begin position="1"/>
        <end position="318"/>
    </location>
</feature>
<evidence type="ECO:0000259" key="1">
    <source>
        <dbReference type="PROSITE" id="PS50878"/>
    </source>
</evidence>
<sequence length="503" mass="59197">MQKAEVILSLLSQKARNDENFVFRRLYRNLFNPDFYSYSYRQWCRLQGNSMARDSEKMSGFNTAMVDTIIQKMKSETYYPKSASHVRPNKGIKLPYFESPALEDHLVQEALRLMLEAIYEPGFLDTSHGFRPNRGCHTILYQIKTECKKANWVFQGEIESLFEQINSDILIYLLRKRIDDGRLLELIRRFLHAGLTKCKQGDCDYSGVPQCSGINCLLVNIYLHELDLFMQQTIDMYIDPKQTDSDDFRVCKPKERIQYFRYSDRFIVCVTGPKRIAESLRNQIQSFLKQHLALELNLEKSRISNLAHERVRFLGYDIKKTVCFSGKPQTRQNAKKKSYAETIQLLVPNEVIRKAVNPFCQNGKPVYHNARIHLPLPELIEQYNFEIRRLYRYYCLAADVSAKLNKFRYYHYYSLVKTISKKEKCSVKKILHRYGIDVKRKQGTGTKKLLGVRYRTKNGQEKLVTYFNDPLKKKERPDQTACDDLFNAEFGMDRFRCSNRKSS</sequence>
<name>A0A7W2A8F0_9BACL</name>
<dbReference type="PROSITE" id="PS50878">
    <property type="entry name" value="RT_POL"/>
    <property type="match status" value="1"/>
</dbReference>
<dbReference type="Pfam" id="PF01348">
    <property type="entry name" value="Intron_maturas2"/>
    <property type="match status" value="1"/>
</dbReference>
<evidence type="ECO:0000313" key="3">
    <source>
        <dbReference type="Proteomes" id="UP000535491"/>
    </source>
</evidence>
<dbReference type="AlphaFoldDB" id="A0A7W2A8F0"/>